<evidence type="ECO:0000313" key="15">
    <source>
        <dbReference type="Proteomes" id="UP000034112"/>
    </source>
</evidence>
<accession>A0A0F9XNU7</accession>
<dbReference type="InterPro" id="IPR001680">
    <property type="entry name" value="WD40_rpt"/>
</dbReference>
<dbReference type="Pfam" id="PF07819">
    <property type="entry name" value="PGAP1"/>
    <property type="match status" value="1"/>
</dbReference>
<dbReference type="InterPro" id="IPR012908">
    <property type="entry name" value="PGAP1-ab_dom-like"/>
</dbReference>
<feature type="domain" description="Nephrocystin 3-like N-terminal" evidence="13">
    <location>
        <begin position="352"/>
        <end position="443"/>
    </location>
</feature>
<dbReference type="InterPro" id="IPR052374">
    <property type="entry name" value="SERAC1"/>
</dbReference>
<keyword evidence="6 9" id="KW-0256">Endoplasmic reticulum</keyword>
<evidence type="ECO:0000256" key="5">
    <source>
        <dbReference type="ARBA" id="ARBA00022737"/>
    </source>
</evidence>
<dbReference type="OMA" id="GTWDDCL"/>
<dbReference type="Gene3D" id="3.40.50.1820">
    <property type="entry name" value="alpha/beta hydrolase"/>
    <property type="match status" value="1"/>
</dbReference>
<feature type="region of interest" description="Disordered" evidence="10">
    <location>
        <begin position="1351"/>
        <end position="1377"/>
    </location>
</feature>
<name>A0A0F9XNU7_TRIHA</name>
<dbReference type="InterPro" id="IPR011044">
    <property type="entry name" value="Quino_amine_DH_bsu"/>
</dbReference>
<evidence type="ECO:0000256" key="6">
    <source>
        <dbReference type="ARBA" id="ARBA00022824"/>
    </source>
</evidence>
<dbReference type="GO" id="GO:0005783">
    <property type="term" value="C:endoplasmic reticulum"/>
    <property type="evidence" value="ECO:0007669"/>
    <property type="project" value="UniProtKB-SubCell"/>
</dbReference>
<evidence type="ECO:0000256" key="3">
    <source>
        <dbReference type="ARBA" id="ARBA00004370"/>
    </source>
</evidence>
<evidence type="ECO:0000256" key="1">
    <source>
        <dbReference type="ARBA" id="ARBA00003496"/>
    </source>
</evidence>
<dbReference type="SUPFAM" id="SSF50969">
    <property type="entry name" value="YVTN repeat-like/Quinoprotein amine dehydrogenase"/>
    <property type="match status" value="1"/>
</dbReference>
<dbReference type="EC" id="3.1.-.-" evidence="9"/>
<dbReference type="InterPro" id="IPR054471">
    <property type="entry name" value="GPIID_WHD"/>
</dbReference>
<comment type="caution">
    <text evidence="14">The sequence shown here is derived from an EMBL/GenBank/DDBJ whole genome shotgun (WGS) entry which is preliminary data.</text>
</comment>
<feature type="domain" description="GPI inositol-deacylase winged helix" evidence="12">
    <location>
        <begin position="556"/>
        <end position="609"/>
    </location>
</feature>
<dbReference type="InterPro" id="IPR015943">
    <property type="entry name" value="WD40/YVTN_repeat-like_dom_sf"/>
</dbReference>
<dbReference type="GO" id="GO:0005739">
    <property type="term" value="C:mitochondrion"/>
    <property type="evidence" value="ECO:0007669"/>
    <property type="project" value="UniProtKB-SubCell"/>
</dbReference>
<evidence type="ECO:0000256" key="10">
    <source>
        <dbReference type="SAM" id="MobiDB-lite"/>
    </source>
</evidence>
<dbReference type="SUPFAM" id="SSF50978">
    <property type="entry name" value="WD40 repeat-like"/>
    <property type="match status" value="1"/>
</dbReference>
<dbReference type="Pfam" id="PF22939">
    <property type="entry name" value="WHD_GPIID"/>
    <property type="match status" value="1"/>
</dbReference>
<proteinExistence type="inferred from homology"/>
<gene>
    <name evidence="14" type="ORF">THAR02_05984</name>
</gene>
<dbReference type="Gene3D" id="2.130.10.10">
    <property type="entry name" value="YVTN repeat-like/Quinoprotein amine dehydrogenase"/>
    <property type="match status" value="2"/>
</dbReference>
<comment type="subcellular location">
    <subcellularLocation>
        <location evidence="9">Endoplasmic reticulum membrane</location>
    </subcellularLocation>
    <subcellularLocation>
        <location evidence="3">Membrane</location>
    </subcellularLocation>
    <subcellularLocation>
        <location evidence="2">Mitochondrion</location>
    </subcellularLocation>
</comment>
<evidence type="ECO:0000256" key="9">
    <source>
        <dbReference type="RuleBase" id="RU365011"/>
    </source>
</evidence>
<dbReference type="OrthoDB" id="194358at2759"/>
<dbReference type="SMART" id="SM00320">
    <property type="entry name" value="WD40"/>
    <property type="match status" value="5"/>
</dbReference>
<keyword evidence="9" id="KW-0813">Transport</keyword>
<evidence type="ECO:0000256" key="8">
    <source>
        <dbReference type="ARBA" id="ARBA00023136"/>
    </source>
</evidence>
<comment type="function">
    <text evidence="1 9">Involved in inositol deacylation of GPI-anchored proteins which plays important roles in the quality control and ER-associated degradation of GPI-anchored proteins.</text>
</comment>
<dbReference type="Proteomes" id="UP000034112">
    <property type="component" value="Unassembled WGS sequence"/>
</dbReference>
<organism evidence="14 15">
    <name type="scientific">Trichoderma harzianum</name>
    <name type="common">Hypocrea lixii</name>
    <dbReference type="NCBI Taxonomy" id="5544"/>
    <lineage>
        <taxon>Eukaryota</taxon>
        <taxon>Fungi</taxon>
        <taxon>Dikarya</taxon>
        <taxon>Ascomycota</taxon>
        <taxon>Pezizomycotina</taxon>
        <taxon>Sordariomycetes</taxon>
        <taxon>Hypocreomycetidae</taxon>
        <taxon>Hypocreales</taxon>
        <taxon>Hypocreaceae</taxon>
        <taxon>Trichoderma</taxon>
    </lineage>
</organism>
<keyword evidence="7" id="KW-0496">Mitochondrion</keyword>
<evidence type="ECO:0000313" key="14">
    <source>
        <dbReference type="EMBL" id="KKP01908.1"/>
    </source>
</evidence>
<keyword evidence="9" id="KW-0653">Protein transport</keyword>
<evidence type="ECO:0000259" key="12">
    <source>
        <dbReference type="Pfam" id="PF22939"/>
    </source>
</evidence>
<evidence type="ECO:0000256" key="7">
    <source>
        <dbReference type="ARBA" id="ARBA00023128"/>
    </source>
</evidence>
<evidence type="ECO:0000256" key="2">
    <source>
        <dbReference type="ARBA" id="ARBA00004173"/>
    </source>
</evidence>
<dbReference type="SUPFAM" id="SSF53474">
    <property type="entry name" value="alpha/beta-Hydrolases"/>
    <property type="match status" value="1"/>
</dbReference>
<comment type="similarity">
    <text evidence="9">Belongs to the GPI inositol-deacylase family.</text>
</comment>
<dbReference type="InterPro" id="IPR036322">
    <property type="entry name" value="WD40_repeat_dom_sf"/>
</dbReference>
<evidence type="ECO:0000256" key="4">
    <source>
        <dbReference type="ARBA" id="ARBA00015856"/>
    </source>
</evidence>
<keyword evidence="9" id="KW-0378">Hydrolase</keyword>
<sequence length="1555" mass="173546">MSRFPAAIKTLHARVAHTNTDASEDETQETDPLGLTTLYDPTPRNAIVDIIFIHGLGGSSRKTWSNSSRPKSFWPQDWLPVERGFEDVRVHSFGYRADWGKKWQQQSILNIHDFAESLIGGLRNHPSIRRDDTRIILVGHSMGGCVAKEAYIIARQHPSYKDLAGRIYGIFFLGTPHHGSDLAGILESMLIVAWGKKPFVTDLKSGSSALALIRDRFRHVAADLALWTFYETLPTALGPITRIVVDKDSAILGFDKERIEAMNADHRHVCKFTTREDSNYKMVRNALHTAVDEIKDRLMESTLSQLDTADSTEIELDLRLKSLLGVSDTLEEDLTLQSELKMPDSCEWLTNKSLAFQMATQDNLVREKLIQLEHEGVAWDKTDDATIWTKLFVDRIFKLPFEKQHFWVIDGLDECGNFSSLFTKKLLAKLPRKRELRVFVTSRNLDTVERGLASLGPQVTTYALSDSDTLEDIRLFLATKLRELDRLETEDDLEAMCNKILKKSSGSFLWARLVLQEFENAWTEEAMEAVLKEVPEELCDLYSRMVQSIEIDKSKASLARTILTWVVLARRPLGLDELRCAVKLDLNQTLQNMRRAIPSLCAREFLLDQSMCSELTVYKERGHTHIAGILIRFLSGDCLRTLQMNSQRFVKMKGLAKSASTMPLDSSLLDYASTYFSEHIYRCSSGDDALMEEICTFLNTNVLSWIEYVAKGGNIGRITRAAMNLRGYLGRRAKYVPPTDLSVSIVEGWVTDLIRVAAKFQSQLLTLPRSIYRLIPPLCPSESMISRTFSKDLRSATFVVKGLPAGTWDDCLSRLDFQKGQATAVCHGDGFFAVGLSNGKIFLYNAGSLQLHLTIAHPERVKFLQFSQDDEYVVSCGAKSMVLWRPATGIQLYKFPLRSPPLGVIFLGLDEILCSFQSGSLTRWSLETFQSGFIPENLEDDYSHTQYIVPQQPPTCVAFLVTSDAILLAVGYRKHPILIWNTLEQQVLGQCIVDANNGIDDMVFNPNPDIIALIVSCNDGRLCIFDYFTMQLTFTMPNVYAQSVACSPDGHSLVTGGSHGMIEVFDFDHDYDGNTILMPIYRIDGIYDSVRGVAFSFNGLRFLDVHSQQCRVWEPTALVRKNNELESTSDAATLPVTTVGMLNGPEEPEITSLLEVSRDGQCVIAGKRRGDVCIFSTADGAEAGTLYQHARGVSVIAVALGEEKNIVVSADDSGRVLVGELVMPLRDIATGFQGQKQPAARIILDRRFGGAVVRLLINDAADRLLITGHDFDELWELPSGLVHKPTQQLSTDDYTTSSCALDCNKAASSSARTAFQHPANPEWFIFITSDVARVFQWANYKELTSTEGIRLERPMPSLEPSSQRESPRSPKAQRFEPLRHNSDCTFTTASYHVGSEYVVEIVRASVSAPPQIHLWSAATFDPNLPGTLAFPITTPGLGAVRSYVRSVIGFVGPSTLVFLDNDLWVCSVELQPKATSGMGNMVSIRSPSPHTNARRHFFALSEWCNTEGELKCALAAVSGVAPHTYSQEVVFASDHRVVIVKGGFEFSERMTVTKT</sequence>
<feature type="domain" description="GPI inositol-deacylase PGAP1-like alpha/beta" evidence="11">
    <location>
        <begin position="50"/>
        <end position="181"/>
    </location>
</feature>
<evidence type="ECO:0000259" key="13">
    <source>
        <dbReference type="Pfam" id="PF24883"/>
    </source>
</evidence>
<protein>
    <recommendedName>
        <fullName evidence="4 9">GPI inositol-deacylase</fullName>
        <ecNumber evidence="9">3.1.-.-</ecNumber>
    </recommendedName>
</protein>
<dbReference type="GO" id="GO:0016020">
    <property type="term" value="C:membrane"/>
    <property type="evidence" value="ECO:0007669"/>
    <property type="project" value="UniProtKB-SubCell"/>
</dbReference>
<keyword evidence="8 9" id="KW-0472">Membrane</keyword>
<keyword evidence="5" id="KW-0677">Repeat</keyword>
<feature type="compositionally biased region" description="Basic and acidic residues" evidence="10">
    <location>
        <begin position="1365"/>
        <end position="1377"/>
    </location>
</feature>
<dbReference type="EMBL" id="JOKZ01000173">
    <property type="protein sequence ID" value="KKP01908.1"/>
    <property type="molecule type" value="Genomic_DNA"/>
</dbReference>
<dbReference type="InterPro" id="IPR029058">
    <property type="entry name" value="AB_hydrolase_fold"/>
</dbReference>
<dbReference type="PANTHER" id="PTHR48182:SF2">
    <property type="entry name" value="PROTEIN SERAC1"/>
    <property type="match status" value="1"/>
</dbReference>
<evidence type="ECO:0000259" key="11">
    <source>
        <dbReference type="Pfam" id="PF07819"/>
    </source>
</evidence>
<dbReference type="PANTHER" id="PTHR48182">
    <property type="entry name" value="PROTEIN SERAC1"/>
    <property type="match status" value="1"/>
</dbReference>
<dbReference type="InterPro" id="IPR056884">
    <property type="entry name" value="NPHP3-like_N"/>
</dbReference>
<reference evidence="15" key="1">
    <citation type="journal article" date="2015" name="Genome Announc.">
        <title>Draft whole-genome sequence of the biocontrol agent Trichoderma harzianum T6776.</title>
        <authorList>
            <person name="Baroncelli R."/>
            <person name="Piaggeschi G."/>
            <person name="Fiorini L."/>
            <person name="Bertolini E."/>
            <person name="Zapparata A."/>
            <person name="Pe M.E."/>
            <person name="Sarrocco S."/>
            <person name="Vannacci G."/>
        </authorList>
    </citation>
    <scope>NUCLEOTIDE SEQUENCE [LARGE SCALE GENOMIC DNA]</scope>
    <source>
        <strain evidence="15">T6776</strain>
    </source>
</reference>
<dbReference type="Pfam" id="PF24883">
    <property type="entry name" value="NPHP3_N"/>
    <property type="match status" value="1"/>
</dbReference>